<protein>
    <submittedName>
        <fullName evidence="2">Uncharacterized protein</fullName>
    </submittedName>
</protein>
<accession>A0A0U3ID37</accession>
<evidence type="ECO:0000313" key="2">
    <source>
        <dbReference type="EMBL" id="ALU64803.1"/>
    </source>
</evidence>
<dbReference type="AlphaFoldDB" id="A0A0U3ID37"/>
<proteinExistence type="predicted"/>
<reference evidence="2" key="1">
    <citation type="submission" date="2015-10" db="EMBL/GenBank/DDBJ databases">
        <authorList>
            <person name="Bueno M.F.C."/>
            <person name="Francisco G.R."/>
            <person name="Doi Y."/>
            <person name="Garcia D.O."/>
        </authorList>
    </citation>
    <scope>NUCLEOTIDE SEQUENCE</scope>
    <source>
        <strain evidence="2">Kp2964</strain>
        <plasmid evidence="2">2964TF</plasmid>
    </source>
</reference>
<geneLocation type="plasmid" evidence="2">
    <name>2964TF</name>
</geneLocation>
<dbReference type="EMBL" id="KT935446">
    <property type="protein sequence ID" value="ALU64803.1"/>
    <property type="molecule type" value="Genomic_DNA"/>
</dbReference>
<feature type="compositionally biased region" description="Low complexity" evidence="1">
    <location>
        <begin position="15"/>
        <end position="40"/>
    </location>
</feature>
<sequence>MIVLRLLGRNCPEPAAARRSASSQGSQTAARTQARMARAALDGENAVIR</sequence>
<feature type="region of interest" description="Disordered" evidence="1">
    <location>
        <begin position="13"/>
        <end position="49"/>
    </location>
</feature>
<reference evidence="2" key="2">
    <citation type="journal article" date="2016" name="Antimicrob. Agents Chemother.">
        <title>Complete Sequences of Multidrug Resistance Plasmids Bearing rmtD1 and rmtD2 16S rRNA Methyltransferase Genes.</title>
        <authorList>
            <person name="Bueno M.F."/>
            <person name="Francisco G.R."/>
            <person name="de Oliveira Garcia D."/>
            <person name="Doi Y."/>
        </authorList>
    </citation>
    <scope>NUCLEOTIDE SEQUENCE</scope>
    <source>
        <strain evidence="2">Kp2964</strain>
        <plasmid evidence="2">2964TF</plasmid>
    </source>
</reference>
<keyword evidence="2" id="KW-0614">Plasmid</keyword>
<name>A0A0U3ID37_KLEPN</name>
<organism evidence="2">
    <name type="scientific">Klebsiella pneumoniae</name>
    <dbReference type="NCBI Taxonomy" id="573"/>
    <lineage>
        <taxon>Bacteria</taxon>
        <taxon>Pseudomonadati</taxon>
        <taxon>Pseudomonadota</taxon>
        <taxon>Gammaproteobacteria</taxon>
        <taxon>Enterobacterales</taxon>
        <taxon>Enterobacteriaceae</taxon>
        <taxon>Klebsiella/Raoultella group</taxon>
        <taxon>Klebsiella</taxon>
        <taxon>Klebsiella pneumoniae complex</taxon>
    </lineage>
</organism>
<evidence type="ECO:0000256" key="1">
    <source>
        <dbReference type="SAM" id="MobiDB-lite"/>
    </source>
</evidence>